<accession>A0A2P2NLT0</accession>
<reference evidence="1" key="1">
    <citation type="submission" date="2018-02" db="EMBL/GenBank/DDBJ databases">
        <title>Rhizophora mucronata_Transcriptome.</title>
        <authorList>
            <person name="Meera S.P."/>
            <person name="Sreeshan A."/>
            <person name="Augustine A."/>
        </authorList>
    </citation>
    <scope>NUCLEOTIDE SEQUENCE</scope>
    <source>
        <tissue evidence="1">Leaf</tissue>
    </source>
</reference>
<name>A0A2P2NLT0_RHIMU</name>
<sequence>MKIKDSYESDLHVFYHEF</sequence>
<dbReference type="EMBL" id="GGEC01062954">
    <property type="protein sequence ID" value="MBX43438.1"/>
    <property type="molecule type" value="Transcribed_RNA"/>
</dbReference>
<organism evidence="1">
    <name type="scientific">Rhizophora mucronata</name>
    <name type="common">Asiatic mangrove</name>
    <dbReference type="NCBI Taxonomy" id="61149"/>
    <lineage>
        <taxon>Eukaryota</taxon>
        <taxon>Viridiplantae</taxon>
        <taxon>Streptophyta</taxon>
        <taxon>Embryophyta</taxon>
        <taxon>Tracheophyta</taxon>
        <taxon>Spermatophyta</taxon>
        <taxon>Magnoliopsida</taxon>
        <taxon>eudicotyledons</taxon>
        <taxon>Gunneridae</taxon>
        <taxon>Pentapetalae</taxon>
        <taxon>rosids</taxon>
        <taxon>fabids</taxon>
        <taxon>Malpighiales</taxon>
        <taxon>Rhizophoraceae</taxon>
        <taxon>Rhizophora</taxon>
    </lineage>
</organism>
<protein>
    <submittedName>
        <fullName evidence="1">Uncharacterized protein</fullName>
    </submittedName>
</protein>
<evidence type="ECO:0000313" key="1">
    <source>
        <dbReference type="EMBL" id="MBX43438.1"/>
    </source>
</evidence>
<dbReference type="AlphaFoldDB" id="A0A2P2NLT0"/>
<proteinExistence type="predicted"/>